<dbReference type="InterPro" id="IPR002802">
    <property type="entry name" value="Endo_dU"/>
</dbReference>
<comment type="caution">
    <text evidence="2">The sequence shown here is derived from an EMBL/GenBank/DDBJ whole genome shotgun (WGS) entry which is preliminary data.</text>
</comment>
<dbReference type="PANTHER" id="PTHR39518">
    <property type="entry name" value="UPF0215 PROTEIN MJ1150"/>
    <property type="match status" value="1"/>
</dbReference>
<evidence type="ECO:0000256" key="1">
    <source>
        <dbReference type="SAM" id="MobiDB-lite"/>
    </source>
</evidence>
<dbReference type="PANTHER" id="PTHR39518:SF2">
    <property type="entry name" value="UPF0215 PROTEIN MJ1150"/>
    <property type="match status" value="1"/>
</dbReference>
<dbReference type="HAMAP" id="MF_00582">
    <property type="entry name" value="UPF0215"/>
    <property type="match status" value="1"/>
</dbReference>
<feature type="region of interest" description="Disordered" evidence="1">
    <location>
        <begin position="1"/>
        <end position="25"/>
    </location>
</feature>
<reference evidence="2 3" key="1">
    <citation type="submission" date="2020-01" db="EMBL/GenBank/DDBJ databases">
        <title>Genomes assembled from Gulf of Kutch pelagic sediment metagenomes.</title>
        <authorList>
            <person name="Chandrashekar M."/>
            <person name="Mahajan M.S."/>
            <person name="Dave K.J."/>
            <person name="Vatsa P."/>
            <person name="Nathani N.M."/>
        </authorList>
    </citation>
    <scope>NUCLEOTIDE SEQUENCE [LARGE SCALE GENOMIC DNA]</scope>
    <source>
        <strain evidence="2">KS3-K002</strain>
    </source>
</reference>
<evidence type="ECO:0000313" key="2">
    <source>
        <dbReference type="EMBL" id="NIR75339.1"/>
    </source>
</evidence>
<dbReference type="PIRSF" id="PIRSF006380">
    <property type="entry name" value="UCP006380"/>
    <property type="match status" value="1"/>
</dbReference>
<organism evidence="2 3">
    <name type="scientific">Candidatus Kutchimonas denitrificans</name>
    <dbReference type="NCBI Taxonomy" id="3056748"/>
    <lineage>
        <taxon>Bacteria</taxon>
        <taxon>Pseudomonadati</taxon>
        <taxon>Gemmatimonadota</taxon>
        <taxon>Gemmatimonadia</taxon>
        <taxon>Candidatus Palauibacterales</taxon>
        <taxon>Candidatus Palauibacteraceae</taxon>
        <taxon>Candidatus Kutchimonas</taxon>
    </lineage>
</organism>
<protein>
    <submittedName>
        <fullName evidence="2">DUF99 family protein</fullName>
    </submittedName>
</protein>
<dbReference type="Gene3D" id="3.30.2170.10">
    <property type="entry name" value="archaeoglobus fulgidus dsm 4304 superfamily"/>
    <property type="match status" value="1"/>
</dbReference>
<dbReference type="EMBL" id="JAACAK010000072">
    <property type="protein sequence ID" value="NIR75339.1"/>
    <property type="molecule type" value="Genomic_DNA"/>
</dbReference>
<gene>
    <name evidence="2" type="ORF">GWO12_09555</name>
</gene>
<name>A0AAE4Z7Q6_9BACT</name>
<dbReference type="Pfam" id="PF01949">
    <property type="entry name" value="Endo_dU"/>
    <property type="match status" value="1"/>
</dbReference>
<sequence length="217" mass="23592">MDASSQETFGWSAPIPERRRRGATPELTVGRSSYSHVVGFDDGSFDKYSQRYVPVVGAVFSGLRLEGVLTGRVTADGANATRVLIEMVAGSKFAAQLQLVLLQGIALGGFNVVDLHRLHEALGLPVIVVARRRPRLEKIREALLTRVPGGARKWALIERLGPMERLAGVYVQRLGLSRDEAERVIRQLSVNANIPEPLRTAHLIAGGIATGQSRGRP</sequence>
<dbReference type="Proteomes" id="UP000702544">
    <property type="component" value="Unassembled WGS sequence"/>
</dbReference>
<accession>A0AAE4Z7Q6</accession>
<evidence type="ECO:0000313" key="3">
    <source>
        <dbReference type="Proteomes" id="UP000702544"/>
    </source>
</evidence>
<proteinExistence type="inferred from homology"/>
<dbReference type="AlphaFoldDB" id="A0AAE4Z7Q6"/>